<dbReference type="CDD" id="cd00038">
    <property type="entry name" value="CAP_ED"/>
    <property type="match status" value="1"/>
</dbReference>
<dbReference type="AlphaFoldDB" id="A0A222FEC9"/>
<dbReference type="InterPro" id="IPR018490">
    <property type="entry name" value="cNMP-bd_dom_sf"/>
</dbReference>
<gene>
    <name evidence="1" type="ORF">CHH28_01565</name>
</gene>
<dbReference type="Gene3D" id="2.60.120.10">
    <property type="entry name" value="Jelly Rolls"/>
    <property type="match status" value="1"/>
</dbReference>
<protein>
    <submittedName>
        <fullName evidence="1">Crp/Fnr family transcriptional regulator</fullName>
    </submittedName>
</protein>
<accession>A0A222FEC9</accession>
<name>A0A222FEC9_9GAMM</name>
<dbReference type="Proteomes" id="UP000202440">
    <property type="component" value="Chromosome"/>
</dbReference>
<organism evidence="1 2">
    <name type="scientific">Bacterioplanes sanyensis</name>
    <dbReference type="NCBI Taxonomy" id="1249553"/>
    <lineage>
        <taxon>Bacteria</taxon>
        <taxon>Pseudomonadati</taxon>
        <taxon>Pseudomonadota</taxon>
        <taxon>Gammaproteobacteria</taxon>
        <taxon>Oceanospirillales</taxon>
        <taxon>Oceanospirillaceae</taxon>
        <taxon>Bacterioplanes</taxon>
    </lineage>
</organism>
<dbReference type="InterPro" id="IPR014710">
    <property type="entry name" value="RmlC-like_jellyroll"/>
</dbReference>
<dbReference type="RefSeq" id="WP_094058663.1">
    <property type="nucleotide sequence ID" value="NZ_CP022530.1"/>
</dbReference>
<dbReference type="KEGG" id="bsan:CHH28_01565"/>
<dbReference type="SUPFAM" id="SSF51206">
    <property type="entry name" value="cAMP-binding domain-like"/>
    <property type="match status" value="1"/>
</dbReference>
<reference evidence="1 2" key="1">
    <citation type="submission" date="2017-07" db="EMBL/GenBank/DDBJ databases">
        <title>Annotated genome sequence of Bacterioplanes sanyensis isolated from Red Sea.</title>
        <authorList>
            <person name="Rehman Z.U."/>
        </authorList>
    </citation>
    <scope>NUCLEOTIDE SEQUENCE [LARGE SCALE GENOMIC DNA]</scope>
    <source>
        <strain evidence="1 2">NV9</strain>
    </source>
</reference>
<evidence type="ECO:0000313" key="2">
    <source>
        <dbReference type="Proteomes" id="UP000202440"/>
    </source>
</evidence>
<keyword evidence="2" id="KW-1185">Reference proteome</keyword>
<dbReference type="OrthoDB" id="9798104at2"/>
<evidence type="ECO:0000313" key="1">
    <source>
        <dbReference type="EMBL" id="ASP37445.1"/>
    </source>
</evidence>
<dbReference type="EMBL" id="CP022530">
    <property type="protein sequence ID" value="ASP37445.1"/>
    <property type="molecule type" value="Genomic_DNA"/>
</dbReference>
<dbReference type="InterPro" id="IPR000595">
    <property type="entry name" value="cNMP-bd_dom"/>
</dbReference>
<sequence>MKTAFVHFLHQQGWVEADIELMVQQAECRTVPARSCLVAQGQHLSHIHWLYSGVGHACYLTEQGKAFSKEFYWEGDWIIGFEPLISGLPAPYQQETLSECQLVSLPVSLLEQWRYAQHPVYVRLVETQLRHKENKERILLLNSPEQRYLYFCQNYPFLIGRLTDYQIAGYLGITPISLSRIIARLKKRQS</sequence>
<proteinExistence type="predicted"/>